<gene>
    <name evidence="5" type="ORF">SMD31_04455</name>
</gene>
<name>A0ABU5DUZ4_9PROT</name>
<evidence type="ECO:0000259" key="4">
    <source>
        <dbReference type="PROSITE" id="PS01124"/>
    </source>
</evidence>
<dbReference type="InterPro" id="IPR018060">
    <property type="entry name" value="HTH_AraC"/>
</dbReference>
<feature type="domain" description="HTH araC/xylS-type" evidence="4">
    <location>
        <begin position="169"/>
        <end position="267"/>
    </location>
</feature>
<comment type="caution">
    <text evidence="5">The sequence shown here is derived from an EMBL/GenBank/DDBJ whole genome shotgun (WGS) entry which is preliminary data.</text>
</comment>
<keyword evidence="6" id="KW-1185">Reference proteome</keyword>
<dbReference type="PROSITE" id="PS00041">
    <property type="entry name" value="HTH_ARAC_FAMILY_1"/>
    <property type="match status" value="1"/>
</dbReference>
<dbReference type="Proteomes" id="UP001271769">
    <property type="component" value="Unassembled WGS sequence"/>
</dbReference>
<dbReference type="PANTHER" id="PTHR46796:SF14">
    <property type="entry name" value="TRANSCRIPTIONAL REGULATORY PROTEIN"/>
    <property type="match status" value="1"/>
</dbReference>
<sequence>MLATKLTQTPHLSATLYRCEAGPGAKPYAEAHDSYSFAFVRKGSFGYINRGRHFDMVPGAFLIGRPGEEYTCTHDHHDGGDECLCFKLAPALVEEAGGASQYGGWQHGALAPRADFMVLGELADATAAGKTDLALEEVGLAILGKMAAAGRDDGHGCERIRAQDRKRIVDAAHWIDARAHEDIDLATAGRESGLSAFHFLRLFARIVGATPHQYLIRARLRRAARLLAESDQPITDIAYDIGFGDLSNFVRTFGRAAGLSPREFRRRAHAAGTGQRKILQDRVRTAG</sequence>
<dbReference type="PROSITE" id="PS01124">
    <property type="entry name" value="HTH_ARAC_FAMILY_2"/>
    <property type="match status" value="1"/>
</dbReference>
<dbReference type="Gene3D" id="1.10.10.60">
    <property type="entry name" value="Homeodomain-like"/>
    <property type="match status" value="2"/>
</dbReference>
<dbReference type="InterPro" id="IPR050204">
    <property type="entry name" value="AraC_XylS_family_regulators"/>
</dbReference>
<dbReference type="RefSeq" id="WP_320499520.1">
    <property type="nucleotide sequence ID" value="NZ_JAXCLX010000001.1"/>
</dbReference>
<dbReference type="PANTHER" id="PTHR46796">
    <property type="entry name" value="HTH-TYPE TRANSCRIPTIONAL ACTIVATOR RHAS-RELATED"/>
    <property type="match status" value="1"/>
</dbReference>
<evidence type="ECO:0000256" key="2">
    <source>
        <dbReference type="ARBA" id="ARBA00023125"/>
    </source>
</evidence>
<keyword evidence="3" id="KW-0804">Transcription</keyword>
<dbReference type="EMBL" id="JAXCLX010000001">
    <property type="protein sequence ID" value="MDY0871154.1"/>
    <property type="molecule type" value="Genomic_DNA"/>
</dbReference>
<keyword evidence="1" id="KW-0805">Transcription regulation</keyword>
<proteinExistence type="predicted"/>
<keyword evidence="2" id="KW-0238">DNA-binding</keyword>
<dbReference type="SMART" id="SM00342">
    <property type="entry name" value="HTH_ARAC"/>
    <property type="match status" value="1"/>
</dbReference>
<evidence type="ECO:0000313" key="6">
    <source>
        <dbReference type="Proteomes" id="UP001271769"/>
    </source>
</evidence>
<dbReference type="PRINTS" id="PR00032">
    <property type="entry name" value="HTHARAC"/>
</dbReference>
<protein>
    <submittedName>
        <fullName evidence="5">AraC family transcriptional regulator</fullName>
    </submittedName>
</protein>
<reference evidence="5 6" key="1">
    <citation type="journal article" date="2013" name="Antonie Van Leeuwenhoek">
        <title>Dongia rigui sp. nov., isolated from freshwater of a large wetland in Korea.</title>
        <authorList>
            <person name="Baik K.S."/>
            <person name="Hwang Y.M."/>
            <person name="Choi J.S."/>
            <person name="Kwon J."/>
            <person name="Seong C.N."/>
        </authorList>
    </citation>
    <scope>NUCLEOTIDE SEQUENCE [LARGE SCALE GENOMIC DNA]</scope>
    <source>
        <strain evidence="5 6">04SU4-P</strain>
    </source>
</reference>
<dbReference type="InterPro" id="IPR018062">
    <property type="entry name" value="HTH_AraC-typ_CS"/>
</dbReference>
<dbReference type="InterPro" id="IPR009057">
    <property type="entry name" value="Homeodomain-like_sf"/>
</dbReference>
<organism evidence="5 6">
    <name type="scientific">Dongia rigui</name>
    <dbReference type="NCBI Taxonomy" id="940149"/>
    <lineage>
        <taxon>Bacteria</taxon>
        <taxon>Pseudomonadati</taxon>
        <taxon>Pseudomonadota</taxon>
        <taxon>Alphaproteobacteria</taxon>
        <taxon>Rhodospirillales</taxon>
        <taxon>Dongiaceae</taxon>
        <taxon>Dongia</taxon>
    </lineage>
</organism>
<evidence type="ECO:0000313" key="5">
    <source>
        <dbReference type="EMBL" id="MDY0871154.1"/>
    </source>
</evidence>
<dbReference type="InterPro" id="IPR020449">
    <property type="entry name" value="Tscrpt_reg_AraC-type_HTH"/>
</dbReference>
<dbReference type="Pfam" id="PF12833">
    <property type="entry name" value="HTH_18"/>
    <property type="match status" value="1"/>
</dbReference>
<evidence type="ECO:0000256" key="1">
    <source>
        <dbReference type="ARBA" id="ARBA00023015"/>
    </source>
</evidence>
<accession>A0ABU5DUZ4</accession>
<evidence type="ECO:0000256" key="3">
    <source>
        <dbReference type="ARBA" id="ARBA00023163"/>
    </source>
</evidence>
<dbReference type="SUPFAM" id="SSF46689">
    <property type="entry name" value="Homeodomain-like"/>
    <property type="match status" value="2"/>
</dbReference>